<keyword evidence="1" id="KW-0472">Membrane</keyword>
<reference evidence="2 3" key="1">
    <citation type="submission" date="2016-12" db="EMBL/GenBank/DDBJ databases">
        <title>Characterization of two jumbo phages RP12 and RP31 infecting the phytopathogen Ralstonia solanacearum.</title>
        <authorList>
            <person name="Kawasaki T."/>
            <person name="Yoshikawa G."/>
            <person name="Ogata H."/>
            <person name="Yamada T."/>
        </authorList>
    </citation>
    <scope>NUCLEOTIDE SEQUENCE [LARGE SCALE GENOMIC DNA]</scope>
    <source>
        <strain evidence="2 3">RP12</strain>
    </source>
</reference>
<evidence type="ECO:0000256" key="1">
    <source>
        <dbReference type="SAM" id="Phobius"/>
    </source>
</evidence>
<protein>
    <recommendedName>
        <fullName evidence="4">Transmembrane protein</fullName>
    </recommendedName>
</protein>
<name>A0A1L7N0Z6_9CAUD</name>
<feature type="transmembrane region" description="Helical" evidence="1">
    <location>
        <begin position="5"/>
        <end position="22"/>
    </location>
</feature>
<evidence type="ECO:0008006" key="4">
    <source>
        <dbReference type="Google" id="ProtNLM"/>
    </source>
</evidence>
<dbReference type="KEGG" id="vg:40074569"/>
<dbReference type="EMBL" id="AP017924">
    <property type="protein sequence ID" value="BAW19148.1"/>
    <property type="molecule type" value="Genomic_DNA"/>
</dbReference>
<dbReference type="Proteomes" id="UP000222831">
    <property type="component" value="Segment"/>
</dbReference>
<proteinExistence type="predicted"/>
<dbReference type="RefSeq" id="YP_009598867.1">
    <property type="nucleotide sequence ID" value="NC_041911.1"/>
</dbReference>
<feature type="transmembrane region" description="Helical" evidence="1">
    <location>
        <begin position="42"/>
        <end position="68"/>
    </location>
</feature>
<dbReference type="GeneID" id="40074569"/>
<organism evidence="2 3">
    <name type="scientific">Ralstonia phage RP12</name>
    <dbReference type="NCBI Taxonomy" id="1923889"/>
    <lineage>
        <taxon>Viruses</taxon>
        <taxon>Duplodnaviria</taxon>
        <taxon>Heunggongvirae</taxon>
        <taxon>Uroviricota</taxon>
        <taxon>Caudoviricetes</taxon>
        <taxon>Chimalliviridae</taxon>
        <taxon>Ripduovirus</taxon>
        <taxon>Ripduovirus RP12</taxon>
    </lineage>
</organism>
<sequence length="78" mass="8810">MGDYLIAFLLWSFVGWLLIYVFRVGSVTISLTLYGATDYKWIAGITAVLAVLLWPIAPAVTFLGGFCIQHLMNRKKKR</sequence>
<evidence type="ECO:0000313" key="2">
    <source>
        <dbReference type="EMBL" id="BAW19148.1"/>
    </source>
</evidence>
<evidence type="ECO:0000313" key="3">
    <source>
        <dbReference type="Proteomes" id="UP000222831"/>
    </source>
</evidence>
<keyword evidence="1" id="KW-1133">Transmembrane helix</keyword>
<keyword evidence="1" id="KW-0812">Transmembrane</keyword>
<accession>A0A1L7N0Z6</accession>
<keyword evidence="3" id="KW-1185">Reference proteome</keyword>